<evidence type="ECO:0000313" key="8">
    <source>
        <dbReference type="Proteomes" id="UP000001683"/>
    </source>
</evidence>
<dbReference type="AlphaFoldDB" id="B2A1T8"/>
<feature type="region of interest" description="Disordered" evidence="5">
    <location>
        <begin position="170"/>
        <end position="189"/>
    </location>
</feature>
<dbReference type="GO" id="GO:0003824">
    <property type="term" value="F:catalytic activity"/>
    <property type="evidence" value="ECO:0007669"/>
    <property type="project" value="InterPro"/>
</dbReference>
<dbReference type="InterPro" id="IPR007197">
    <property type="entry name" value="rSAM"/>
</dbReference>
<feature type="compositionally biased region" description="Polar residues" evidence="5">
    <location>
        <begin position="170"/>
        <end position="183"/>
    </location>
</feature>
<dbReference type="InterPro" id="IPR058240">
    <property type="entry name" value="rSAM_sf"/>
</dbReference>
<dbReference type="RefSeq" id="WP_012448977.1">
    <property type="nucleotide sequence ID" value="NC_010718.1"/>
</dbReference>
<evidence type="ECO:0000256" key="3">
    <source>
        <dbReference type="ARBA" id="ARBA00023004"/>
    </source>
</evidence>
<dbReference type="GO" id="GO:0051536">
    <property type="term" value="F:iron-sulfur cluster binding"/>
    <property type="evidence" value="ECO:0007669"/>
    <property type="project" value="UniProtKB-KW"/>
</dbReference>
<evidence type="ECO:0000313" key="7">
    <source>
        <dbReference type="EMBL" id="ACB86135.1"/>
    </source>
</evidence>
<protein>
    <recommendedName>
        <fullName evidence="6">Radical SAM core domain-containing protein</fullName>
    </recommendedName>
</protein>
<accession>B2A1T8</accession>
<dbReference type="GO" id="GO:0046872">
    <property type="term" value="F:metal ion binding"/>
    <property type="evidence" value="ECO:0007669"/>
    <property type="project" value="UniProtKB-KW"/>
</dbReference>
<evidence type="ECO:0000256" key="5">
    <source>
        <dbReference type="SAM" id="MobiDB-lite"/>
    </source>
</evidence>
<reference evidence="7 8" key="1">
    <citation type="submission" date="2008-04" db="EMBL/GenBank/DDBJ databases">
        <title>Complete sequence of chromosome of Natranaerobius thermophilus JW/NM-WN-LF.</title>
        <authorList>
            <consortium name="US DOE Joint Genome Institute"/>
            <person name="Copeland A."/>
            <person name="Lucas S."/>
            <person name="Lapidus A."/>
            <person name="Glavina del Rio T."/>
            <person name="Dalin E."/>
            <person name="Tice H."/>
            <person name="Bruce D."/>
            <person name="Goodwin L."/>
            <person name="Pitluck S."/>
            <person name="Chertkov O."/>
            <person name="Brettin T."/>
            <person name="Detter J.C."/>
            <person name="Han C."/>
            <person name="Kuske C.R."/>
            <person name="Schmutz J."/>
            <person name="Larimer F."/>
            <person name="Land M."/>
            <person name="Hauser L."/>
            <person name="Kyrpides N."/>
            <person name="Lykidis A."/>
            <person name="Mesbah N.M."/>
            <person name="Wiegel J."/>
        </authorList>
    </citation>
    <scope>NUCLEOTIDE SEQUENCE [LARGE SCALE GENOMIC DNA]</scope>
    <source>
        <strain evidence="8">ATCC BAA-1301 / DSM 18059 / JW/NM-WN-LF</strain>
    </source>
</reference>
<dbReference type="OrthoDB" id="9808591at2"/>
<dbReference type="InterPro" id="IPR013785">
    <property type="entry name" value="Aldolase_TIM"/>
</dbReference>
<dbReference type="Gene3D" id="3.20.20.70">
    <property type="entry name" value="Aldolase class I"/>
    <property type="match status" value="1"/>
</dbReference>
<dbReference type="Pfam" id="PF04055">
    <property type="entry name" value="Radical_SAM"/>
    <property type="match status" value="1"/>
</dbReference>
<keyword evidence="3" id="KW-0408">Iron</keyword>
<evidence type="ECO:0000256" key="4">
    <source>
        <dbReference type="ARBA" id="ARBA00023014"/>
    </source>
</evidence>
<dbReference type="InParanoid" id="B2A1T8"/>
<dbReference type="SUPFAM" id="SSF102114">
    <property type="entry name" value="Radical SAM enzymes"/>
    <property type="match status" value="1"/>
</dbReference>
<keyword evidence="4" id="KW-0411">Iron-sulfur</keyword>
<keyword evidence="2" id="KW-0479">Metal-binding</keyword>
<keyword evidence="1" id="KW-0949">S-adenosyl-L-methionine</keyword>
<sequence length="189" mass="20963">MNQSYFGIMDDLTINKQLSVDKIKQLIDEASDIGMVGVYWTGGEPLMEYNDLLKLSDYSSRRSLRPTVITNGGLIGAYGNYKKQNQEILDRAGLFDLNTAEIVKSLKDAGVIRVYFSVDSSHTTLKSVYSDAYNAVPTEAVSRAINEFLNEGYGKKHTLDAIGHQLRITASSSGSLDEPTNQIVEERNE</sequence>
<dbReference type="Proteomes" id="UP000001683">
    <property type="component" value="Chromosome"/>
</dbReference>
<keyword evidence="8" id="KW-1185">Reference proteome</keyword>
<evidence type="ECO:0000256" key="2">
    <source>
        <dbReference type="ARBA" id="ARBA00022723"/>
    </source>
</evidence>
<gene>
    <name evidence="7" type="ordered locus">Nther_2577</name>
</gene>
<dbReference type="eggNOG" id="COG0535">
    <property type="taxonomic scope" value="Bacteria"/>
</dbReference>
<dbReference type="KEGG" id="nth:Nther_2577"/>
<proteinExistence type="predicted"/>
<evidence type="ECO:0000259" key="6">
    <source>
        <dbReference type="Pfam" id="PF04055"/>
    </source>
</evidence>
<dbReference type="STRING" id="457570.Nther_2577"/>
<reference evidence="7 8" key="2">
    <citation type="journal article" date="2011" name="J. Bacteriol.">
        <title>Complete genome sequence of the anaerobic, halophilic alkalithermophile Natranaerobius thermophilus JW/NM-WN-LF.</title>
        <authorList>
            <person name="Zhao B."/>
            <person name="Mesbah N.M."/>
            <person name="Dalin E."/>
            <person name="Goodwin L."/>
            <person name="Nolan M."/>
            <person name="Pitluck S."/>
            <person name="Chertkov O."/>
            <person name="Brettin T.S."/>
            <person name="Han J."/>
            <person name="Larimer F.W."/>
            <person name="Land M.L."/>
            <person name="Hauser L."/>
            <person name="Kyrpides N."/>
            <person name="Wiegel J."/>
        </authorList>
    </citation>
    <scope>NUCLEOTIDE SEQUENCE [LARGE SCALE GENOMIC DNA]</scope>
    <source>
        <strain evidence="8">ATCC BAA-1301 / DSM 18059 / JW/NM-WN-LF</strain>
    </source>
</reference>
<organism evidence="7 8">
    <name type="scientific">Natranaerobius thermophilus (strain ATCC BAA-1301 / DSM 18059 / JW/NM-WN-LF)</name>
    <dbReference type="NCBI Taxonomy" id="457570"/>
    <lineage>
        <taxon>Bacteria</taxon>
        <taxon>Bacillati</taxon>
        <taxon>Bacillota</taxon>
        <taxon>Clostridia</taxon>
        <taxon>Natranaerobiales</taxon>
        <taxon>Natranaerobiaceae</taxon>
        <taxon>Natranaerobius</taxon>
    </lineage>
</organism>
<dbReference type="EMBL" id="CP001034">
    <property type="protein sequence ID" value="ACB86135.1"/>
    <property type="molecule type" value="Genomic_DNA"/>
</dbReference>
<feature type="domain" description="Radical SAM core" evidence="6">
    <location>
        <begin position="16"/>
        <end position="154"/>
    </location>
</feature>
<evidence type="ECO:0000256" key="1">
    <source>
        <dbReference type="ARBA" id="ARBA00022691"/>
    </source>
</evidence>
<name>B2A1T8_NATTJ</name>
<dbReference type="HOGENOM" id="CLU_1433121_0_0_9"/>